<comment type="similarity">
    <text evidence="1 7">Belongs to the class-II aminoacyl-tRNA synthetase family.</text>
</comment>
<dbReference type="InterPro" id="IPR041715">
    <property type="entry name" value="HisRS-like_core"/>
</dbReference>
<protein>
    <recommendedName>
        <fullName evidence="7">Histidine--tRNA ligase</fullName>
        <ecNumber evidence="7">6.1.1.21</ecNumber>
    </recommendedName>
    <alternativeName>
        <fullName evidence="7">Histidyl-tRNA synthetase</fullName>
        <shortName evidence="7">HisRS</shortName>
    </alternativeName>
</protein>
<evidence type="ECO:0000313" key="10">
    <source>
        <dbReference type="Proteomes" id="UP001207252"/>
    </source>
</evidence>
<evidence type="ECO:0000256" key="1">
    <source>
        <dbReference type="ARBA" id="ARBA00008226"/>
    </source>
</evidence>
<evidence type="ECO:0000256" key="6">
    <source>
        <dbReference type="ARBA" id="ARBA00047639"/>
    </source>
</evidence>
<evidence type="ECO:0000256" key="3">
    <source>
        <dbReference type="ARBA" id="ARBA00022741"/>
    </source>
</evidence>
<keyword evidence="5 7" id="KW-0030">Aminoacyl-tRNA synthetase</keyword>
<gene>
    <name evidence="7 9" type="primary">hisS</name>
    <name evidence="9" type="ORF">OF365_00850</name>
</gene>
<accession>A0ABT3BNT7</accession>
<comment type="subcellular location">
    <subcellularLocation>
        <location evidence="7">Cytoplasm</location>
    </subcellularLocation>
</comment>
<comment type="subunit">
    <text evidence="7">Homodimer.</text>
</comment>
<evidence type="ECO:0000256" key="4">
    <source>
        <dbReference type="ARBA" id="ARBA00022840"/>
    </source>
</evidence>
<dbReference type="PIRSF" id="PIRSF001549">
    <property type="entry name" value="His-tRNA_synth"/>
    <property type="match status" value="1"/>
</dbReference>
<dbReference type="InterPro" id="IPR045864">
    <property type="entry name" value="aa-tRNA-synth_II/BPL/LPL"/>
</dbReference>
<keyword evidence="3 7" id="KW-0547">Nucleotide-binding</keyword>
<dbReference type="PANTHER" id="PTHR43707">
    <property type="entry name" value="HISTIDYL-TRNA SYNTHETASE"/>
    <property type="match status" value="1"/>
</dbReference>
<evidence type="ECO:0000256" key="5">
    <source>
        <dbReference type="ARBA" id="ARBA00023146"/>
    </source>
</evidence>
<keyword evidence="7" id="KW-0648">Protein biosynthesis</keyword>
<dbReference type="Proteomes" id="UP001207252">
    <property type="component" value="Unassembled WGS sequence"/>
</dbReference>
<dbReference type="PROSITE" id="PS50862">
    <property type="entry name" value="AA_TRNA_LIGASE_II"/>
    <property type="match status" value="1"/>
</dbReference>
<dbReference type="EMBL" id="JAOXHJ010000001">
    <property type="protein sequence ID" value="MCV3753920.1"/>
    <property type="molecule type" value="Genomic_DNA"/>
</dbReference>
<keyword evidence="7 9" id="KW-0436">Ligase</keyword>
<dbReference type="Pfam" id="PF13393">
    <property type="entry name" value="tRNA-synt_His"/>
    <property type="match status" value="1"/>
</dbReference>
<dbReference type="InterPro" id="IPR004516">
    <property type="entry name" value="HisRS/HisZ"/>
</dbReference>
<dbReference type="InterPro" id="IPR015807">
    <property type="entry name" value="His-tRNA-ligase"/>
</dbReference>
<dbReference type="InterPro" id="IPR036621">
    <property type="entry name" value="Anticodon-bd_dom_sf"/>
</dbReference>
<name>A0ABT3BNT7_9BACT</name>
<sequence>MKQIINKIRGTVDLFKDDMRMFKTLENHLLKIADNYGYEQVKTPVFEHYELFNRSAGETSDLVSKEMYVFNDKGDRMIALRPEGTAGVLRAVIENKWLLQHPLPLKLTYFEPCFRYERPQSGRQRMFHQFGVELLGSNSIYTDFEVICLAYEILTSLKIKDFVLEINYISTPEKRALWIKALQDYFGQFTDELEMISRERLQTNPLRILDDKIESEKDFVKNAPKISAFLDKDEQEEFATLLKLLDQANITYKINKNLVRGLDYYTGVVFEFISLSKHLLGQSTMIGGGRYTKLLKQLNGPDYNGVGFGCGIERLLIALKDVPTEKVSAYYYDYFIGYTHNNLARFAHILTNQMRAQNYKVDICYEPMKFDKIFKKANKTHPHFIVLFAEKEWADNQQIILINEETKKQITVSYNEFFQEINKGEKNEN</sequence>
<proteinExistence type="inferred from homology"/>
<comment type="catalytic activity">
    <reaction evidence="6 7">
        <text>tRNA(His) + L-histidine + ATP = L-histidyl-tRNA(His) + AMP + diphosphate + H(+)</text>
        <dbReference type="Rhea" id="RHEA:17313"/>
        <dbReference type="Rhea" id="RHEA-COMP:9665"/>
        <dbReference type="Rhea" id="RHEA-COMP:9689"/>
        <dbReference type="ChEBI" id="CHEBI:15378"/>
        <dbReference type="ChEBI" id="CHEBI:30616"/>
        <dbReference type="ChEBI" id="CHEBI:33019"/>
        <dbReference type="ChEBI" id="CHEBI:57595"/>
        <dbReference type="ChEBI" id="CHEBI:78442"/>
        <dbReference type="ChEBI" id="CHEBI:78527"/>
        <dbReference type="ChEBI" id="CHEBI:456215"/>
        <dbReference type="EC" id="6.1.1.21"/>
    </reaction>
</comment>
<feature type="domain" description="Aminoacyl-transfer RNA synthetases class-II family profile" evidence="8">
    <location>
        <begin position="1"/>
        <end position="319"/>
    </location>
</feature>
<dbReference type="NCBIfam" id="TIGR00442">
    <property type="entry name" value="hisS"/>
    <property type="match status" value="1"/>
</dbReference>
<dbReference type="CDD" id="cd00773">
    <property type="entry name" value="HisRS-like_core"/>
    <property type="match status" value="1"/>
</dbReference>
<reference evidence="9 10" key="1">
    <citation type="journal article" date="2020" name="Int. J. Syst. Evol. Microbiol.">
        <title>Ureaplasma miroungigenitalium sp. nov. isolated from northern elephant seals (Mirounga angustirostris) and Ureaplasma zalophigenitalium sp. nov. isolated from California sea lions (Zalophus californianus).</title>
        <authorList>
            <person name="Volokhov D.V."/>
            <person name="Gulland F.M."/>
            <person name="Gao Y."/>
            <person name="Chizhikov V.E."/>
        </authorList>
    </citation>
    <scope>NUCLEOTIDE SEQUENCE [LARGE SCALE GENOMIC DNA]</scope>
    <source>
        <strain evidence="9 10">CSL7644-GEN</strain>
    </source>
</reference>
<evidence type="ECO:0000256" key="2">
    <source>
        <dbReference type="ARBA" id="ARBA00022490"/>
    </source>
</evidence>
<dbReference type="RefSeq" id="WP_263817721.1">
    <property type="nucleotide sequence ID" value="NZ_JAOXHJ010000001.1"/>
</dbReference>
<comment type="caution">
    <text evidence="9">The sequence shown here is derived from an EMBL/GenBank/DDBJ whole genome shotgun (WGS) entry which is preliminary data.</text>
</comment>
<organism evidence="9 10">
    <name type="scientific">Ureaplasma zalophigenitalium</name>
    <dbReference type="NCBI Taxonomy" id="907723"/>
    <lineage>
        <taxon>Bacteria</taxon>
        <taxon>Bacillati</taxon>
        <taxon>Mycoplasmatota</taxon>
        <taxon>Mycoplasmoidales</taxon>
        <taxon>Mycoplasmoidaceae</taxon>
        <taxon>Ureaplasma</taxon>
    </lineage>
</organism>
<dbReference type="Gene3D" id="3.40.50.800">
    <property type="entry name" value="Anticodon-binding domain"/>
    <property type="match status" value="1"/>
</dbReference>
<dbReference type="InterPro" id="IPR006195">
    <property type="entry name" value="aa-tRNA-synth_II"/>
</dbReference>
<dbReference type="GO" id="GO:0004821">
    <property type="term" value="F:histidine-tRNA ligase activity"/>
    <property type="evidence" value="ECO:0007669"/>
    <property type="project" value="UniProtKB-EC"/>
</dbReference>
<dbReference type="InterPro" id="IPR004154">
    <property type="entry name" value="Anticodon-bd"/>
</dbReference>
<evidence type="ECO:0000259" key="8">
    <source>
        <dbReference type="PROSITE" id="PS50862"/>
    </source>
</evidence>
<dbReference type="PANTHER" id="PTHR43707:SF1">
    <property type="entry name" value="HISTIDINE--TRNA LIGASE, MITOCHONDRIAL-RELATED"/>
    <property type="match status" value="1"/>
</dbReference>
<keyword evidence="10" id="KW-1185">Reference proteome</keyword>
<dbReference type="SUPFAM" id="SSF52954">
    <property type="entry name" value="Class II aaRS ABD-related"/>
    <property type="match status" value="1"/>
</dbReference>
<dbReference type="Gene3D" id="3.30.930.10">
    <property type="entry name" value="Bira Bifunctional Protein, Domain 2"/>
    <property type="match status" value="1"/>
</dbReference>
<keyword evidence="2 7" id="KW-0963">Cytoplasm</keyword>
<dbReference type="SUPFAM" id="SSF55681">
    <property type="entry name" value="Class II aaRS and biotin synthetases"/>
    <property type="match status" value="1"/>
</dbReference>
<keyword evidence="4 7" id="KW-0067">ATP-binding</keyword>
<dbReference type="EC" id="6.1.1.21" evidence="7"/>
<dbReference type="Pfam" id="PF03129">
    <property type="entry name" value="HGTP_anticodon"/>
    <property type="match status" value="1"/>
</dbReference>
<dbReference type="HAMAP" id="MF_00127">
    <property type="entry name" value="His_tRNA_synth"/>
    <property type="match status" value="1"/>
</dbReference>
<evidence type="ECO:0000256" key="7">
    <source>
        <dbReference type="HAMAP-Rule" id="MF_00127"/>
    </source>
</evidence>
<evidence type="ECO:0000313" key="9">
    <source>
        <dbReference type="EMBL" id="MCV3753920.1"/>
    </source>
</evidence>